<sequence length="148" mass="16983">MVQLDEIDRQILEHLSSKGKISHKELSGLVGLSISPTYERVKRLERSGVIKKYTIEVDKKALERSLRALCHVSLKAHNNEAIENFENNIIHLDEVTSCFHIAGAFDYSLLIEVKDMEHYEQFLKDKLSKIPDIANVQSSFVMSELKKE</sequence>
<keyword evidence="2" id="KW-0238">DNA-binding</keyword>
<dbReference type="PRINTS" id="PR00033">
    <property type="entry name" value="HTHASNC"/>
</dbReference>
<dbReference type="SUPFAM" id="SSF46785">
    <property type="entry name" value="Winged helix' DNA-binding domain"/>
    <property type="match status" value="1"/>
</dbReference>
<name>A0A916JJE5_9FLAO</name>
<protein>
    <submittedName>
        <fullName evidence="5">Leucine-responsive regulatory protein</fullName>
    </submittedName>
</protein>
<dbReference type="GO" id="GO:0005829">
    <property type="term" value="C:cytosol"/>
    <property type="evidence" value="ECO:0007669"/>
    <property type="project" value="TreeGrafter"/>
</dbReference>
<evidence type="ECO:0000256" key="3">
    <source>
        <dbReference type="ARBA" id="ARBA00023163"/>
    </source>
</evidence>
<keyword evidence="6" id="KW-1185">Reference proteome</keyword>
<proteinExistence type="predicted"/>
<dbReference type="GO" id="GO:0006355">
    <property type="term" value="P:regulation of DNA-templated transcription"/>
    <property type="evidence" value="ECO:0007669"/>
    <property type="project" value="UniProtKB-ARBA"/>
</dbReference>
<dbReference type="CDD" id="cd00090">
    <property type="entry name" value="HTH_ARSR"/>
    <property type="match status" value="1"/>
</dbReference>
<dbReference type="GO" id="GO:0043565">
    <property type="term" value="F:sequence-specific DNA binding"/>
    <property type="evidence" value="ECO:0007669"/>
    <property type="project" value="InterPro"/>
</dbReference>
<dbReference type="PROSITE" id="PS50956">
    <property type="entry name" value="HTH_ASNC_2"/>
    <property type="match status" value="1"/>
</dbReference>
<evidence type="ECO:0000313" key="5">
    <source>
        <dbReference type="EMBL" id="CAG5077239.1"/>
    </source>
</evidence>
<evidence type="ECO:0000256" key="2">
    <source>
        <dbReference type="ARBA" id="ARBA00023125"/>
    </source>
</evidence>
<dbReference type="SMART" id="SM00344">
    <property type="entry name" value="HTH_ASNC"/>
    <property type="match status" value="1"/>
</dbReference>
<dbReference type="EMBL" id="OU015584">
    <property type="protein sequence ID" value="CAG5077239.1"/>
    <property type="molecule type" value="Genomic_DNA"/>
</dbReference>
<dbReference type="Gene3D" id="3.30.70.920">
    <property type="match status" value="1"/>
</dbReference>
<dbReference type="Gene3D" id="1.10.10.10">
    <property type="entry name" value="Winged helix-like DNA-binding domain superfamily/Winged helix DNA-binding domain"/>
    <property type="match status" value="1"/>
</dbReference>
<dbReference type="KEGG" id="ptan:CRYO30217_00328"/>
<keyword evidence="1" id="KW-0805">Transcription regulation</keyword>
<dbReference type="InterPro" id="IPR036388">
    <property type="entry name" value="WH-like_DNA-bd_sf"/>
</dbReference>
<dbReference type="PANTHER" id="PTHR30154:SF34">
    <property type="entry name" value="TRANSCRIPTIONAL REGULATOR AZLB"/>
    <property type="match status" value="1"/>
</dbReference>
<dbReference type="AlphaFoldDB" id="A0A916JJE5"/>
<evidence type="ECO:0000259" key="4">
    <source>
        <dbReference type="PROSITE" id="PS50956"/>
    </source>
</evidence>
<keyword evidence="3" id="KW-0804">Transcription</keyword>
<reference evidence="5" key="1">
    <citation type="submission" date="2021-04" db="EMBL/GenBank/DDBJ databases">
        <authorList>
            <person name="Rodrigo-Torres L."/>
            <person name="Arahal R. D."/>
            <person name="Lucena T."/>
        </authorList>
    </citation>
    <scope>NUCLEOTIDE SEQUENCE</scope>
    <source>
        <strain evidence="5">AS29M-1</strain>
    </source>
</reference>
<dbReference type="InterPro" id="IPR019888">
    <property type="entry name" value="Tscrpt_reg_AsnC-like"/>
</dbReference>
<dbReference type="RefSeq" id="WP_258540566.1">
    <property type="nucleotide sequence ID" value="NZ_OU015584.1"/>
</dbReference>
<feature type="domain" description="HTH asnC-type" evidence="4">
    <location>
        <begin position="4"/>
        <end position="67"/>
    </location>
</feature>
<dbReference type="SUPFAM" id="SSF54909">
    <property type="entry name" value="Dimeric alpha+beta barrel"/>
    <property type="match status" value="1"/>
</dbReference>
<organism evidence="5 6">
    <name type="scientific">Parvicella tangerina</name>
    <dbReference type="NCBI Taxonomy" id="2829795"/>
    <lineage>
        <taxon>Bacteria</taxon>
        <taxon>Pseudomonadati</taxon>
        <taxon>Bacteroidota</taxon>
        <taxon>Flavobacteriia</taxon>
        <taxon>Flavobacteriales</taxon>
        <taxon>Parvicellaceae</taxon>
        <taxon>Parvicella</taxon>
    </lineage>
</organism>
<dbReference type="InterPro" id="IPR036390">
    <property type="entry name" value="WH_DNA-bd_sf"/>
</dbReference>
<dbReference type="Proteomes" id="UP000683507">
    <property type="component" value="Chromosome"/>
</dbReference>
<evidence type="ECO:0000313" key="6">
    <source>
        <dbReference type="Proteomes" id="UP000683507"/>
    </source>
</evidence>
<gene>
    <name evidence="5" type="primary">lrp_1</name>
    <name evidence="5" type="ORF">CRYO30217_00328</name>
</gene>
<evidence type="ECO:0000256" key="1">
    <source>
        <dbReference type="ARBA" id="ARBA00023015"/>
    </source>
</evidence>
<dbReference type="InterPro" id="IPR011008">
    <property type="entry name" value="Dimeric_a/b-barrel"/>
</dbReference>
<dbReference type="Pfam" id="PF01037">
    <property type="entry name" value="AsnC_trans_reg"/>
    <property type="match status" value="1"/>
</dbReference>
<dbReference type="PROSITE" id="PS00519">
    <property type="entry name" value="HTH_ASNC_1"/>
    <property type="match status" value="1"/>
</dbReference>
<dbReference type="GO" id="GO:0043200">
    <property type="term" value="P:response to amino acid"/>
    <property type="evidence" value="ECO:0007669"/>
    <property type="project" value="TreeGrafter"/>
</dbReference>
<dbReference type="InterPro" id="IPR019887">
    <property type="entry name" value="Tscrpt_reg_AsnC/Lrp_C"/>
</dbReference>
<dbReference type="PANTHER" id="PTHR30154">
    <property type="entry name" value="LEUCINE-RESPONSIVE REGULATORY PROTEIN"/>
    <property type="match status" value="1"/>
</dbReference>
<dbReference type="InterPro" id="IPR000485">
    <property type="entry name" value="AsnC-type_HTH_dom"/>
</dbReference>
<accession>A0A916JJE5</accession>
<dbReference type="InterPro" id="IPR011991">
    <property type="entry name" value="ArsR-like_HTH"/>
</dbReference>
<dbReference type="InterPro" id="IPR019885">
    <property type="entry name" value="Tscrpt_reg_HTH_AsnC-type_CS"/>
</dbReference>
<dbReference type="Pfam" id="PF13412">
    <property type="entry name" value="HTH_24"/>
    <property type="match status" value="1"/>
</dbReference>